<organism evidence="1 2">
    <name type="scientific">Candidatus Mediterraneibacter gallistercoris</name>
    <dbReference type="NCBI Taxonomy" id="2838671"/>
    <lineage>
        <taxon>Bacteria</taxon>
        <taxon>Bacillati</taxon>
        <taxon>Bacillota</taxon>
        <taxon>Clostridia</taxon>
        <taxon>Lachnospirales</taxon>
        <taxon>Lachnospiraceae</taxon>
        <taxon>Mediterraneibacter</taxon>
    </lineage>
</organism>
<dbReference type="Proteomes" id="UP000823895">
    <property type="component" value="Unassembled WGS sequence"/>
</dbReference>
<name>A0A9D2T2C4_9FIRM</name>
<proteinExistence type="predicted"/>
<dbReference type="AlphaFoldDB" id="A0A9D2T2C4"/>
<dbReference type="EMBL" id="DWWI01000052">
    <property type="protein sequence ID" value="HJC42510.1"/>
    <property type="molecule type" value="Genomic_DNA"/>
</dbReference>
<reference evidence="1" key="2">
    <citation type="submission" date="2021-04" db="EMBL/GenBank/DDBJ databases">
        <authorList>
            <person name="Gilroy R."/>
        </authorList>
    </citation>
    <scope>NUCLEOTIDE SEQUENCE</scope>
    <source>
        <strain evidence="1">CHK165-2605</strain>
    </source>
</reference>
<evidence type="ECO:0000313" key="2">
    <source>
        <dbReference type="Proteomes" id="UP000823895"/>
    </source>
</evidence>
<gene>
    <name evidence="1" type="ORF">H9756_02350</name>
</gene>
<accession>A0A9D2T2C4</accession>
<comment type="caution">
    <text evidence="1">The sequence shown here is derived from an EMBL/GenBank/DDBJ whole genome shotgun (WGS) entry which is preliminary data.</text>
</comment>
<reference evidence="1" key="1">
    <citation type="journal article" date="2021" name="PeerJ">
        <title>Extensive microbial diversity within the chicken gut microbiome revealed by metagenomics and culture.</title>
        <authorList>
            <person name="Gilroy R."/>
            <person name="Ravi A."/>
            <person name="Getino M."/>
            <person name="Pursley I."/>
            <person name="Horton D.L."/>
            <person name="Alikhan N.F."/>
            <person name="Baker D."/>
            <person name="Gharbi K."/>
            <person name="Hall N."/>
            <person name="Watson M."/>
            <person name="Adriaenssens E.M."/>
            <person name="Foster-Nyarko E."/>
            <person name="Jarju S."/>
            <person name="Secka A."/>
            <person name="Antonio M."/>
            <person name="Oren A."/>
            <person name="Chaudhuri R.R."/>
            <person name="La Ragione R."/>
            <person name="Hildebrand F."/>
            <person name="Pallen M.J."/>
        </authorList>
    </citation>
    <scope>NUCLEOTIDE SEQUENCE</scope>
    <source>
        <strain evidence="1">CHK165-2605</strain>
    </source>
</reference>
<sequence>MSKEEIRTVFQIVLPFGKMLNYERQIDTNYIVVWYTLPEDRLKVHELNLLPDDVYYECEKVGKERILENGDWLHQYRQFTVARGYSEIWLNNPYI</sequence>
<evidence type="ECO:0000313" key="1">
    <source>
        <dbReference type="EMBL" id="HJC42510.1"/>
    </source>
</evidence>
<protein>
    <submittedName>
        <fullName evidence="1">Uncharacterized protein</fullName>
    </submittedName>
</protein>